<gene>
    <name evidence="2" type="ORF">SDC9_90474</name>
</gene>
<feature type="transmembrane region" description="Helical" evidence="1">
    <location>
        <begin position="162"/>
        <end position="183"/>
    </location>
</feature>
<accession>A0A644ZSS4</accession>
<dbReference type="AlphaFoldDB" id="A0A644ZSS4"/>
<evidence type="ECO:0000256" key="1">
    <source>
        <dbReference type="SAM" id="Phobius"/>
    </source>
</evidence>
<organism evidence="2">
    <name type="scientific">bioreactor metagenome</name>
    <dbReference type="NCBI Taxonomy" id="1076179"/>
    <lineage>
        <taxon>unclassified sequences</taxon>
        <taxon>metagenomes</taxon>
        <taxon>ecological metagenomes</taxon>
    </lineage>
</organism>
<reference evidence="2" key="1">
    <citation type="submission" date="2019-08" db="EMBL/GenBank/DDBJ databases">
        <authorList>
            <person name="Kucharzyk K."/>
            <person name="Murdoch R.W."/>
            <person name="Higgins S."/>
            <person name="Loffler F."/>
        </authorList>
    </citation>
    <scope>NUCLEOTIDE SEQUENCE</scope>
</reference>
<feature type="transmembrane region" description="Helical" evidence="1">
    <location>
        <begin position="121"/>
        <end position="142"/>
    </location>
</feature>
<keyword evidence="1" id="KW-0812">Transmembrane</keyword>
<protein>
    <submittedName>
        <fullName evidence="2">Uncharacterized protein</fullName>
    </submittedName>
</protein>
<keyword evidence="1" id="KW-1133">Transmembrane helix</keyword>
<proteinExistence type="predicted"/>
<name>A0A644ZSS4_9ZZZZ</name>
<feature type="transmembrane region" description="Helical" evidence="1">
    <location>
        <begin position="25"/>
        <end position="51"/>
    </location>
</feature>
<dbReference type="EMBL" id="VSSQ01010237">
    <property type="protein sequence ID" value="MPM43797.1"/>
    <property type="molecule type" value="Genomic_DNA"/>
</dbReference>
<keyword evidence="1" id="KW-0472">Membrane</keyword>
<feature type="transmembrane region" description="Helical" evidence="1">
    <location>
        <begin position="72"/>
        <end position="90"/>
    </location>
</feature>
<sequence>MDNTTRGESGLKKEIRLYNLLFPVWMLWLIPVTWLIILPANFLIDSLVLLAALKITRQKDVFGIYKKSILKVYGFGFLADFAGVAVLLLFDRLIITLADPRFGAFGETMDYIRLCVEYSPFNHICALIVVLFAVAVSAFLIYQLNLHVTFQKLDAADREKRILARSLAILTAPYLILLPYGFYASLLNL</sequence>
<comment type="caution">
    <text evidence="2">The sequence shown here is derived from an EMBL/GenBank/DDBJ whole genome shotgun (WGS) entry which is preliminary data.</text>
</comment>
<evidence type="ECO:0000313" key="2">
    <source>
        <dbReference type="EMBL" id="MPM43797.1"/>
    </source>
</evidence>